<gene>
    <name evidence="2" type="ORF">PIB30_023645</name>
</gene>
<feature type="region of interest" description="Disordered" evidence="1">
    <location>
        <begin position="1"/>
        <end position="162"/>
    </location>
</feature>
<proteinExistence type="predicted"/>
<keyword evidence="3" id="KW-1185">Reference proteome</keyword>
<comment type="caution">
    <text evidence="2">The sequence shown here is derived from an EMBL/GenBank/DDBJ whole genome shotgun (WGS) entry which is preliminary data.</text>
</comment>
<evidence type="ECO:0000256" key="1">
    <source>
        <dbReference type="SAM" id="MobiDB-lite"/>
    </source>
</evidence>
<organism evidence="2 3">
    <name type="scientific">Stylosanthes scabra</name>
    <dbReference type="NCBI Taxonomy" id="79078"/>
    <lineage>
        <taxon>Eukaryota</taxon>
        <taxon>Viridiplantae</taxon>
        <taxon>Streptophyta</taxon>
        <taxon>Embryophyta</taxon>
        <taxon>Tracheophyta</taxon>
        <taxon>Spermatophyta</taxon>
        <taxon>Magnoliopsida</taxon>
        <taxon>eudicotyledons</taxon>
        <taxon>Gunneridae</taxon>
        <taxon>Pentapetalae</taxon>
        <taxon>rosids</taxon>
        <taxon>fabids</taxon>
        <taxon>Fabales</taxon>
        <taxon>Fabaceae</taxon>
        <taxon>Papilionoideae</taxon>
        <taxon>50 kb inversion clade</taxon>
        <taxon>dalbergioids sensu lato</taxon>
        <taxon>Dalbergieae</taxon>
        <taxon>Pterocarpus clade</taxon>
        <taxon>Stylosanthes</taxon>
    </lineage>
</organism>
<sequence length="162" mass="18092">MKGSSSTSEPEYVDYSHESESEYEADSEQTMSQLVFQRPRRNDPASKCQPLPRGAISRSDSEDGHTIAQVVSLAKQKRKSLEEEGSKSKRPKKGIDVPRVDSANARLGDNESNAGSGNLHQENDEQPQQQPQQPPPQQSPPQEEEPPHHRPPPQQQQHQPSK</sequence>
<protein>
    <submittedName>
        <fullName evidence="2">Uncharacterized protein</fullName>
    </submittedName>
</protein>
<accession>A0ABU6R9Q9</accession>
<feature type="compositionally biased region" description="Polar residues" evidence="1">
    <location>
        <begin position="110"/>
        <end position="120"/>
    </location>
</feature>
<name>A0ABU6R9Q9_9FABA</name>
<reference evidence="2 3" key="1">
    <citation type="journal article" date="2023" name="Plants (Basel)">
        <title>Bridging the Gap: Combining Genomics and Transcriptomics Approaches to Understand Stylosanthes scabra, an Orphan Legume from the Brazilian Caatinga.</title>
        <authorList>
            <person name="Ferreira-Neto J.R.C."/>
            <person name="da Silva M.D."/>
            <person name="Binneck E."/>
            <person name="de Melo N.F."/>
            <person name="da Silva R.H."/>
            <person name="de Melo A.L.T.M."/>
            <person name="Pandolfi V."/>
            <person name="Bustamante F.O."/>
            <person name="Brasileiro-Vidal A.C."/>
            <person name="Benko-Iseppon A.M."/>
        </authorList>
    </citation>
    <scope>NUCLEOTIDE SEQUENCE [LARGE SCALE GENOMIC DNA]</scope>
    <source>
        <tissue evidence="2">Leaves</tissue>
    </source>
</reference>
<dbReference type="Proteomes" id="UP001341840">
    <property type="component" value="Unassembled WGS sequence"/>
</dbReference>
<dbReference type="EMBL" id="JASCZI010030291">
    <property type="protein sequence ID" value="MED6120714.1"/>
    <property type="molecule type" value="Genomic_DNA"/>
</dbReference>
<evidence type="ECO:0000313" key="2">
    <source>
        <dbReference type="EMBL" id="MED6120714.1"/>
    </source>
</evidence>
<evidence type="ECO:0000313" key="3">
    <source>
        <dbReference type="Proteomes" id="UP001341840"/>
    </source>
</evidence>
<feature type="compositionally biased region" description="Basic and acidic residues" evidence="1">
    <location>
        <begin position="79"/>
        <end position="99"/>
    </location>
</feature>